<dbReference type="InterPro" id="IPR017452">
    <property type="entry name" value="GPCR_Rhodpsn_7TM"/>
</dbReference>
<evidence type="ECO:0000256" key="1">
    <source>
        <dbReference type="ARBA" id="ARBA00004141"/>
    </source>
</evidence>
<keyword evidence="6 9" id="KW-0675">Receptor</keyword>
<dbReference type="InterPro" id="IPR026234">
    <property type="entry name" value="MRGPCRFAMILY"/>
</dbReference>
<sequence>MTLNSTVELKGSENITEVTNSTLKQHQVTWTQFSLTLFTCVVGCLSNGTVIWVLGFRMKKGGFFTYVLNLAVADFAFCAMYATEIPIFLDQSNYPYGVWGCRLDTYFTRLFVYASTILIACICFERCLAIRYPMWYKYRRPQWVPAVTCIAAWVFAATILIVYPASLIITTRPGSPRKCRIRSETALLFIAFSELTTIFLLPLCVIITCHGIIIHRMVREDRNGARRSKVNLTVCATTTLFLLCWTPFQGATCLSIVNILFFKKNESLNAIYLSISSYSSVLVYLNSCLNPFVYLLLGRDMKKRIIVSLPCLQGVLERAFTDLQDLNETLITPFQQIDIPPLIELIGKKLEW</sequence>
<evidence type="ECO:0000256" key="3">
    <source>
        <dbReference type="ARBA" id="ARBA00022989"/>
    </source>
</evidence>
<dbReference type="PROSITE" id="PS50262">
    <property type="entry name" value="G_PROTEIN_RECEP_F1_2"/>
    <property type="match status" value="1"/>
</dbReference>
<evidence type="ECO:0000256" key="5">
    <source>
        <dbReference type="ARBA" id="ARBA00023136"/>
    </source>
</evidence>
<comment type="similarity">
    <text evidence="9">Belongs to the G-protein coupled receptor 1 family.</text>
</comment>
<dbReference type="AlphaFoldDB" id="A0A8C9R8T9"/>
<dbReference type="GO" id="GO:0006954">
    <property type="term" value="P:inflammatory response"/>
    <property type="evidence" value="ECO:0007669"/>
    <property type="project" value="TreeGrafter"/>
</dbReference>
<dbReference type="SUPFAM" id="SSF81321">
    <property type="entry name" value="Family A G protein-coupled receptor-like"/>
    <property type="match status" value="1"/>
</dbReference>
<feature type="domain" description="G-protein coupled receptors family 1 profile" evidence="11">
    <location>
        <begin position="46"/>
        <end position="294"/>
    </location>
</feature>
<comment type="similarity">
    <text evidence="8">Belongs to the chemokine-like receptor (CMKLR) family.</text>
</comment>
<dbReference type="OrthoDB" id="8583765at2759"/>
<dbReference type="Pfam" id="PF00001">
    <property type="entry name" value="7tm_1"/>
    <property type="match status" value="1"/>
</dbReference>
<feature type="transmembrane region" description="Helical" evidence="10">
    <location>
        <begin position="33"/>
        <end position="54"/>
    </location>
</feature>
<dbReference type="GO" id="GO:0004875">
    <property type="term" value="F:complement receptor activity"/>
    <property type="evidence" value="ECO:0007669"/>
    <property type="project" value="TreeGrafter"/>
</dbReference>
<reference evidence="12" key="3">
    <citation type="submission" date="2025-09" db="UniProtKB">
        <authorList>
            <consortium name="Ensembl"/>
        </authorList>
    </citation>
    <scope>IDENTIFICATION</scope>
</reference>
<organism evidence="12 13">
    <name type="scientific">Scleropages formosus</name>
    <name type="common">Asian bonytongue</name>
    <name type="synonym">Osteoglossum formosum</name>
    <dbReference type="NCBI Taxonomy" id="113540"/>
    <lineage>
        <taxon>Eukaryota</taxon>
        <taxon>Metazoa</taxon>
        <taxon>Chordata</taxon>
        <taxon>Craniata</taxon>
        <taxon>Vertebrata</taxon>
        <taxon>Euteleostomi</taxon>
        <taxon>Actinopterygii</taxon>
        <taxon>Neopterygii</taxon>
        <taxon>Teleostei</taxon>
        <taxon>Osteoglossocephala</taxon>
        <taxon>Osteoglossomorpha</taxon>
        <taxon>Osteoglossiformes</taxon>
        <taxon>Osteoglossidae</taxon>
        <taxon>Scleropages</taxon>
    </lineage>
</organism>
<dbReference type="GO" id="GO:0004930">
    <property type="term" value="F:G protein-coupled receptor activity"/>
    <property type="evidence" value="ECO:0007669"/>
    <property type="project" value="UniProtKB-KW"/>
</dbReference>
<dbReference type="GeneTree" id="ENSGT01140000282544"/>
<comment type="subcellular location">
    <subcellularLocation>
        <location evidence="1">Membrane</location>
        <topology evidence="1">Multi-pass membrane protein</topology>
    </subcellularLocation>
</comment>
<dbReference type="InterPro" id="IPR000276">
    <property type="entry name" value="GPCR_Rhodpsn"/>
</dbReference>
<dbReference type="GO" id="GO:0007204">
    <property type="term" value="P:positive regulation of cytosolic calcium ion concentration"/>
    <property type="evidence" value="ECO:0007669"/>
    <property type="project" value="TreeGrafter"/>
</dbReference>
<feature type="transmembrane region" description="Helical" evidence="10">
    <location>
        <begin position="230"/>
        <end position="250"/>
    </location>
</feature>
<evidence type="ECO:0000313" key="12">
    <source>
        <dbReference type="Ensembl" id="ENSSFOP00015011037.2"/>
    </source>
</evidence>
<accession>A0A8C9R8T9</accession>
<feature type="transmembrane region" description="Helical" evidence="10">
    <location>
        <begin position="143"/>
        <end position="166"/>
    </location>
</feature>
<dbReference type="PANTHER" id="PTHR24225">
    <property type="entry name" value="CHEMOTACTIC RECEPTOR"/>
    <property type="match status" value="1"/>
</dbReference>
<keyword evidence="3 10" id="KW-1133">Transmembrane helix</keyword>
<dbReference type="Proteomes" id="UP000694397">
    <property type="component" value="Chromosome 21"/>
</dbReference>
<evidence type="ECO:0000256" key="6">
    <source>
        <dbReference type="ARBA" id="ARBA00023170"/>
    </source>
</evidence>
<evidence type="ECO:0000256" key="9">
    <source>
        <dbReference type="RuleBase" id="RU000688"/>
    </source>
</evidence>
<reference evidence="12" key="2">
    <citation type="submission" date="2025-08" db="UniProtKB">
        <authorList>
            <consortium name="Ensembl"/>
        </authorList>
    </citation>
    <scope>IDENTIFICATION</scope>
</reference>
<reference evidence="12 13" key="1">
    <citation type="submission" date="2019-04" db="EMBL/GenBank/DDBJ databases">
        <authorList>
            <consortium name="Wellcome Sanger Institute Data Sharing"/>
        </authorList>
    </citation>
    <scope>NUCLEOTIDE SEQUENCE [LARGE SCALE GENOMIC DNA]</scope>
</reference>
<keyword evidence="7 9" id="KW-0807">Transducer</keyword>
<name>A0A8C9R8T9_SCLFO</name>
<proteinExistence type="inferred from homology"/>
<protein>
    <submittedName>
        <fullName evidence="12">C3a anaphylatoxin chemotactic receptor-like</fullName>
    </submittedName>
</protein>
<evidence type="ECO:0000256" key="10">
    <source>
        <dbReference type="SAM" id="Phobius"/>
    </source>
</evidence>
<dbReference type="PANTHER" id="PTHR24225:SF24">
    <property type="entry name" value="G-PROTEIN COUPLED RECEPTORS FAMILY 1 PROFILE DOMAIN-CONTAINING PROTEIN"/>
    <property type="match status" value="1"/>
</dbReference>
<feature type="transmembrane region" description="Helical" evidence="10">
    <location>
        <begin position="109"/>
        <end position="131"/>
    </location>
</feature>
<gene>
    <name evidence="12" type="primary">LOC108924225</name>
</gene>
<evidence type="ECO:0000256" key="7">
    <source>
        <dbReference type="ARBA" id="ARBA00023224"/>
    </source>
</evidence>
<dbReference type="GO" id="GO:0007200">
    <property type="term" value="P:phospholipase C-activating G protein-coupled receptor signaling pathway"/>
    <property type="evidence" value="ECO:0007669"/>
    <property type="project" value="TreeGrafter"/>
</dbReference>
<keyword evidence="5 10" id="KW-0472">Membrane</keyword>
<dbReference type="Gene3D" id="1.20.1070.10">
    <property type="entry name" value="Rhodopsin 7-helix transmembrane proteins"/>
    <property type="match status" value="1"/>
</dbReference>
<dbReference type="PROSITE" id="PS00237">
    <property type="entry name" value="G_PROTEIN_RECEP_F1_1"/>
    <property type="match status" value="1"/>
</dbReference>
<evidence type="ECO:0000313" key="13">
    <source>
        <dbReference type="Proteomes" id="UP000694397"/>
    </source>
</evidence>
<feature type="transmembrane region" description="Helical" evidence="10">
    <location>
        <begin position="66"/>
        <end position="89"/>
    </location>
</feature>
<feature type="transmembrane region" description="Helical" evidence="10">
    <location>
        <begin position="270"/>
        <end position="297"/>
    </location>
</feature>
<dbReference type="Ensembl" id="ENSSFOT00015011185.2">
    <property type="protein sequence ID" value="ENSSFOP00015011037.2"/>
    <property type="gene ID" value="ENSSFOG00015007141.2"/>
</dbReference>
<dbReference type="GO" id="GO:0005886">
    <property type="term" value="C:plasma membrane"/>
    <property type="evidence" value="ECO:0007669"/>
    <property type="project" value="TreeGrafter"/>
</dbReference>
<feature type="transmembrane region" description="Helical" evidence="10">
    <location>
        <begin position="186"/>
        <end position="209"/>
    </location>
</feature>
<evidence type="ECO:0000256" key="2">
    <source>
        <dbReference type="ARBA" id="ARBA00022692"/>
    </source>
</evidence>
<dbReference type="PRINTS" id="PR02108">
    <property type="entry name" value="MRGPCRFAMILY"/>
</dbReference>
<evidence type="ECO:0000256" key="8">
    <source>
        <dbReference type="ARBA" id="ARBA00025736"/>
    </source>
</evidence>
<keyword evidence="4 9" id="KW-0297">G-protein coupled receptor</keyword>
<evidence type="ECO:0000259" key="11">
    <source>
        <dbReference type="PROSITE" id="PS50262"/>
    </source>
</evidence>
<dbReference type="InterPro" id="IPR000826">
    <property type="entry name" value="Formyl_rcpt-rel"/>
</dbReference>
<evidence type="ECO:0000256" key="4">
    <source>
        <dbReference type="ARBA" id="ARBA00023040"/>
    </source>
</evidence>
<dbReference type="PRINTS" id="PR00237">
    <property type="entry name" value="GPCRRHODOPSN"/>
</dbReference>
<keyword evidence="13" id="KW-1185">Reference proteome</keyword>
<keyword evidence="2 9" id="KW-0812">Transmembrane</keyword>